<evidence type="ECO:0000256" key="3">
    <source>
        <dbReference type="ARBA" id="ARBA00022618"/>
    </source>
</evidence>
<dbReference type="GO" id="GO:0000796">
    <property type="term" value="C:condensin complex"/>
    <property type="evidence" value="ECO:0007669"/>
    <property type="project" value="TreeGrafter"/>
</dbReference>
<dbReference type="Gene3D" id="3.30.70.1620">
    <property type="match status" value="1"/>
</dbReference>
<comment type="similarity">
    <text evidence="2">Belongs to the SMC family. SMC4 subfamily.</text>
</comment>
<feature type="region of interest" description="Disordered" evidence="13">
    <location>
        <begin position="1"/>
        <end position="40"/>
    </location>
</feature>
<evidence type="ECO:0000256" key="9">
    <source>
        <dbReference type="ARBA" id="ARBA00023242"/>
    </source>
</evidence>
<evidence type="ECO:0000256" key="7">
    <source>
        <dbReference type="ARBA" id="ARBA00023054"/>
    </source>
</evidence>
<proteinExistence type="inferred from homology"/>
<protein>
    <recommendedName>
        <fullName evidence="11">Structural maintenance of chromosomes protein</fullName>
    </recommendedName>
</protein>
<dbReference type="InterPro" id="IPR003395">
    <property type="entry name" value="RecF/RecN/SMC_N"/>
</dbReference>
<feature type="compositionally biased region" description="Polar residues" evidence="13">
    <location>
        <begin position="1"/>
        <end position="11"/>
    </location>
</feature>
<dbReference type="Pfam" id="PF06470">
    <property type="entry name" value="SMC_hinge"/>
    <property type="match status" value="1"/>
</dbReference>
<dbReference type="Gene3D" id="1.20.5.170">
    <property type="match status" value="1"/>
</dbReference>
<dbReference type="SUPFAM" id="SSF52540">
    <property type="entry name" value="P-loop containing nucleoside triphosphate hydrolases"/>
    <property type="match status" value="1"/>
</dbReference>
<feature type="compositionally biased region" description="Polar residues" evidence="13">
    <location>
        <begin position="1309"/>
        <end position="1318"/>
    </location>
</feature>
<keyword evidence="6" id="KW-0067">ATP-binding</keyword>
<dbReference type="InterPro" id="IPR036277">
    <property type="entry name" value="SMC_hinge_sf"/>
</dbReference>
<evidence type="ECO:0000313" key="15">
    <source>
        <dbReference type="Proteomes" id="UP000694920"/>
    </source>
</evidence>
<evidence type="ECO:0000259" key="14">
    <source>
        <dbReference type="SMART" id="SM00968"/>
    </source>
</evidence>
<keyword evidence="15" id="KW-1185">Reference proteome</keyword>
<dbReference type="Gene3D" id="1.20.1060.20">
    <property type="match status" value="1"/>
</dbReference>
<dbReference type="FunFam" id="3.30.70.1620:FF:000003">
    <property type="entry name" value="Structural maintenance of chromosomes 4"/>
    <property type="match status" value="1"/>
</dbReference>
<dbReference type="Pfam" id="PF02463">
    <property type="entry name" value="SMC_N"/>
    <property type="match status" value="2"/>
</dbReference>
<dbReference type="Gene3D" id="3.40.50.300">
    <property type="entry name" value="P-loop containing nucleotide triphosphate hydrolases"/>
    <property type="match status" value="2"/>
</dbReference>
<dbReference type="SMART" id="SM00968">
    <property type="entry name" value="SMC_hinge"/>
    <property type="match status" value="1"/>
</dbReference>
<keyword evidence="7 12" id="KW-0175">Coiled coil</keyword>
<evidence type="ECO:0000256" key="5">
    <source>
        <dbReference type="ARBA" id="ARBA00022776"/>
    </source>
</evidence>
<keyword evidence="10" id="KW-0131">Cell cycle</keyword>
<evidence type="ECO:0000256" key="2">
    <source>
        <dbReference type="ARBA" id="ARBA00006005"/>
    </source>
</evidence>
<dbReference type="CTD" id="35001"/>
<gene>
    <name evidence="16" type="primary">LOC107268745</name>
</gene>
<dbReference type="FunFam" id="3.40.50.300:FF:000585">
    <property type="entry name" value="Structural maintenance of chromosomes 4"/>
    <property type="match status" value="1"/>
</dbReference>
<evidence type="ECO:0000256" key="12">
    <source>
        <dbReference type="SAM" id="Coils"/>
    </source>
</evidence>
<feature type="region of interest" description="Disordered" evidence="13">
    <location>
        <begin position="1265"/>
        <end position="1373"/>
    </location>
</feature>
<dbReference type="Proteomes" id="UP000694920">
    <property type="component" value="Unplaced"/>
</dbReference>
<dbReference type="GO" id="GO:0005524">
    <property type="term" value="F:ATP binding"/>
    <property type="evidence" value="ECO:0007669"/>
    <property type="project" value="UniProtKB-KW"/>
</dbReference>
<dbReference type="GeneID" id="107268745"/>
<sequence>MSNKNQQNGNISEEEMETDPVQEAGYDTDEEGGLRVDDDIYIAPPPKKVNELSDNDPRLIITKIVNENFKSYAGKQVVGPFHKCFSAIVGPNGSGKSNVIDSMLFVFGYRASKIRSKKISVLIHNSSEHQDVRSCTVSVYFEQIIDKPGSDYDIVPNGGFKISRTAFKDNSSFYELNGKKVQFKEIAKLLRSHRVDLDYNRFLILQGEVEQIAMMKPKGQSEHDIGMLEFLEDIIGTARYKEPLNRLSEKVEVLTERRVEKLNRLRVVEKEKDDLEEPMQDAIQYLKIENIIIKLQYQLYHCKRREAAKVLTTHEEKKQELDKDFSDLTEQMSVVHKELQVKKAELKEKSKKWEQLQQKKEATTEKFDNIRKQDEALHAELVETNKRRKANLASVKTEKAKLEELASVPEKNAKTIEECEIVAEKTVKQQECEEAALATLMSGLREKTEPLLKQRSELETELITHRKNVDQVKAAFDIAKSELQLYTSVEETEKSKLENLHKTLQVTIETLKERQCQLQSFEQKIPATRRSLDEVRKDLEETKQREFEVSNKLRNMRVQVEEKRCAMNASRSRNRVLDSLMQEKQAGRLPGIFGRLGDLGAIDAKYDVAVSTACGPLDNIVVDTVATAQTCVQFLRDRDIGRATFIPLEKQQPLLQQCRQKIQTPENVPRLFDLIKVEDERVLPAFYYGVRNTLVAKDLEQATRVAYGAQRHRVVTLKGELIETSGTMSGGGRTVLKGRMGQSVVRSEPSAADIEKLEKDLEIVYQECNSLRAKQQPLEGQIQTLSNALKDMTMDKEKFTIEVRALKEQEPLLKSQLKVQEKKVAEATSNPQKVKKLTETVEMAEKKAKKVEADAKSVMDKVEVINQKIDEISGGKVKEQQHKITGLTKTIDKMKAEVCKLQVAIKTAERTAKKTEQHIEALENDVHACEQRLRDIQKEKTELEAEAKVYLEELKEISGTLIEREEATSGLKEELEELQKREGKMKAVKIDLDQQINETHKALKEIQHRIVDYGKRIDGLKLRDIPGQPQEGLQEPTEEQLSVLDEKTISSQLQKTKERLPEEIPNMQLISQYQEKDTLYLQRAAELDAITKQRNNLRDVYELARRRRTQEFLSGFSVITGRLKEMYQMITLGGDAELELVDSLDPFSEGIVFSVRPPKKSWKNISNLSGGEKTLSSLALVFALHHYKPTPLYFMDEIDAALDFKNVSIVGNYIKERTKNAQFIIISLRSNMFELADYLVGIYKTYNCTKCAPLDLAKFYERHGSPPQPYTQSASSRHIYGSQPPKSFTQNPPGKDNAPQDNPGFRSTCPGQVETTSIVREEADTSLGLPELGPCPSPLKATSPQKRSEESEKEAVEGTPDAPVRKRRKLQAK</sequence>
<dbReference type="InterPro" id="IPR010935">
    <property type="entry name" value="SMC_hinge"/>
</dbReference>
<feature type="compositionally biased region" description="Basic and acidic residues" evidence="13">
    <location>
        <begin position="1346"/>
        <end position="1356"/>
    </location>
</feature>
<evidence type="ECO:0000313" key="16">
    <source>
        <dbReference type="RefSeq" id="XP_015597298.1"/>
    </source>
</evidence>
<dbReference type="KEGG" id="ccin:107268745"/>
<feature type="compositionally biased region" description="Acidic residues" evidence="13">
    <location>
        <begin position="12"/>
        <end position="31"/>
    </location>
</feature>
<keyword evidence="4" id="KW-0547">Nucleotide-binding</keyword>
<dbReference type="SUPFAM" id="SSF57997">
    <property type="entry name" value="Tropomyosin"/>
    <property type="match status" value="1"/>
</dbReference>
<dbReference type="PANTHER" id="PTHR18937">
    <property type="entry name" value="STRUCTURAL MAINTENANCE OF CHROMOSOMES SMC FAMILY MEMBER"/>
    <property type="match status" value="1"/>
</dbReference>
<dbReference type="InterPro" id="IPR024704">
    <property type="entry name" value="SMC"/>
</dbReference>
<dbReference type="InterPro" id="IPR027417">
    <property type="entry name" value="P-loop_NTPase"/>
</dbReference>
<dbReference type="GO" id="GO:0005634">
    <property type="term" value="C:nucleus"/>
    <property type="evidence" value="ECO:0007669"/>
    <property type="project" value="UniProtKB-SubCell"/>
</dbReference>
<dbReference type="SUPFAM" id="SSF75553">
    <property type="entry name" value="Smc hinge domain"/>
    <property type="match status" value="1"/>
</dbReference>
<feature type="coiled-coil region" evidence="12">
    <location>
        <begin position="834"/>
        <end position="981"/>
    </location>
</feature>
<evidence type="ECO:0000256" key="8">
    <source>
        <dbReference type="ARBA" id="ARBA00023067"/>
    </source>
</evidence>
<keyword evidence="8" id="KW-0226">DNA condensation</keyword>
<evidence type="ECO:0000256" key="10">
    <source>
        <dbReference type="ARBA" id="ARBA00023306"/>
    </source>
</evidence>
<dbReference type="RefSeq" id="XP_015597298.1">
    <property type="nucleotide sequence ID" value="XM_015741812.2"/>
</dbReference>
<feature type="domain" description="SMC hinge" evidence="14">
    <location>
        <begin position="590"/>
        <end position="706"/>
    </location>
</feature>
<dbReference type="FunFam" id="3.40.50.300:FF:000481">
    <property type="entry name" value="Structural maintenance of chromosomes 4"/>
    <property type="match status" value="1"/>
</dbReference>
<keyword evidence="9 11" id="KW-0539">Nucleus</keyword>
<evidence type="ECO:0000256" key="1">
    <source>
        <dbReference type="ARBA" id="ARBA00004123"/>
    </source>
</evidence>
<dbReference type="PANTHER" id="PTHR18937:SF172">
    <property type="entry name" value="STRUCTURAL MAINTENANCE OF CHROMOSOMES PROTEIN"/>
    <property type="match status" value="1"/>
</dbReference>
<name>A0AAJ7FL75_CEPCN</name>
<comment type="subcellular location">
    <subcellularLocation>
        <location evidence="1 11">Nucleus</location>
    </subcellularLocation>
</comment>
<evidence type="ECO:0000256" key="11">
    <source>
        <dbReference type="PIRNR" id="PIRNR005719"/>
    </source>
</evidence>
<evidence type="ECO:0000256" key="13">
    <source>
        <dbReference type="SAM" id="MobiDB-lite"/>
    </source>
</evidence>
<evidence type="ECO:0000256" key="6">
    <source>
        <dbReference type="ARBA" id="ARBA00022840"/>
    </source>
</evidence>
<dbReference type="GO" id="GO:0016887">
    <property type="term" value="F:ATP hydrolysis activity"/>
    <property type="evidence" value="ECO:0007669"/>
    <property type="project" value="InterPro"/>
</dbReference>
<dbReference type="GO" id="GO:0051301">
    <property type="term" value="P:cell division"/>
    <property type="evidence" value="ECO:0007669"/>
    <property type="project" value="UniProtKB-KW"/>
</dbReference>
<feature type="coiled-coil region" evidence="12">
    <location>
        <begin position="304"/>
        <end position="405"/>
    </location>
</feature>
<keyword evidence="5" id="KW-0498">Mitosis</keyword>
<dbReference type="FunFam" id="1.20.1060.20:FF:000003">
    <property type="entry name" value="Structural maintenance of chromosomes 4"/>
    <property type="match status" value="1"/>
</dbReference>
<feature type="coiled-coil region" evidence="12">
    <location>
        <begin position="754"/>
        <end position="809"/>
    </location>
</feature>
<evidence type="ECO:0000256" key="4">
    <source>
        <dbReference type="ARBA" id="ARBA00022741"/>
    </source>
</evidence>
<dbReference type="GO" id="GO:0007076">
    <property type="term" value="P:mitotic chromosome condensation"/>
    <property type="evidence" value="ECO:0007669"/>
    <property type="project" value="TreeGrafter"/>
</dbReference>
<dbReference type="PIRSF" id="PIRSF005719">
    <property type="entry name" value="SMC"/>
    <property type="match status" value="1"/>
</dbReference>
<feature type="coiled-coil region" evidence="12">
    <location>
        <begin position="455"/>
        <end position="545"/>
    </location>
</feature>
<accession>A0AAJ7FL75</accession>
<keyword evidence="3" id="KW-0132">Cell division</keyword>
<reference evidence="16" key="1">
    <citation type="submission" date="2025-08" db="UniProtKB">
        <authorList>
            <consortium name="RefSeq"/>
        </authorList>
    </citation>
    <scope>IDENTIFICATION</scope>
</reference>
<organism evidence="15 16">
    <name type="scientific">Cephus cinctus</name>
    <name type="common">Wheat stem sawfly</name>
    <dbReference type="NCBI Taxonomy" id="211228"/>
    <lineage>
        <taxon>Eukaryota</taxon>
        <taxon>Metazoa</taxon>
        <taxon>Ecdysozoa</taxon>
        <taxon>Arthropoda</taxon>
        <taxon>Hexapoda</taxon>
        <taxon>Insecta</taxon>
        <taxon>Pterygota</taxon>
        <taxon>Neoptera</taxon>
        <taxon>Endopterygota</taxon>
        <taxon>Hymenoptera</taxon>
        <taxon>Cephoidea</taxon>
        <taxon>Cephidae</taxon>
        <taxon>Cephus</taxon>
    </lineage>
</organism>